<dbReference type="EC" id="2.7.13.3" evidence="3"/>
<accession>A0A2T7G188</accession>
<evidence type="ECO:0000256" key="3">
    <source>
        <dbReference type="ARBA" id="ARBA00012438"/>
    </source>
</evidence>
<sequence length="570" mass="63292">MDVFSFLPKSLAWRIAMLMSLAMLPLGLISVYQTQVVVDEAQALTRAALLSETVDVAAKEREFNRELRGAAKALAAAVRNTDQDTCRGLLRDYVASQDRIMIARYIDLKGATICSSTGTGGDQYAPVPTEELPNQTMQRVLVNRLDTDSEEAVLVTQHPVERDGTLLGYLRITDPIDVIGMVSRESAVLSDMKFMTVNTRGEVISASEGVKNASLYMPRDFPLRSLDGQSRLTFQAEAGDGKQRLFAVSSVLEDNLFMVGSKPINSGAGNVFPGSAVIFPILMWMAAVFVAFFGLQRLVVRHIRKLRSAMRQFALGDRQEIELQLEDPPEEFEEAQRAFNRMALIIADAEDRQTQNLREKEVLLREIHHRVNNNLQLIASIMNMQARQTTSKEAKDMLASLQRRVRGMAMMHRTLQTTQDMTTIDAAELVQAAVDDVSKSARDGVVEVESSLESVPLFPDQAMPLSMFVAEALPNALINASTGRAHTFNVNVTMHEDETGKIRLVVKNTDGEGNDREPTADENLRRSLMAAFANQLNSELSIEFDDSGYVIEIAFPRRAEALPEHGLSRR</sequence>
<dbReference type="Pfam" id="PF07568">
    <property type="entry name" value="HisKA_2"/>
    <property type="match status" value="1"/>
</dbReference>
<protein>
    <recommendedName>
        <fullName evidence="3">histidine kinase</fullName>
        <ecNumber evidence="3">2.7.13.3</ecNumber>
    </recommendedName>
</protein>
<dbReference type="AlphaFoldDB" id="A0A2T7G188"/>
<dbReference type="GO" id="GO:0016020">
    <property type="term" value="C:membrane"/>
    <property type="evidence" value="ECO:0007669"/>
    <property type="project" value="UniProtKB-SubCell"/>
</dbReference>
<keyword evidence="9" id="KW-0472">Membrane</keyword>
<keyword evidence="7 11" id="KW-0418">Kinase</keyword>
<evidence type="ECO:0000256" key="5">
    <source>
        <dbReference type="ARBA" id="ARBA00022679"/>
    </source>
</evidence>
<evidence type="ECO:0000313" key="11">
    <source>
        <dbReference type="EMBL" id="PVA08182.1"/>
    </source>
</evidence>
<evidence type="ECO:0000313" key="12">
    <source>
        <dbReference type="Proteomes" id="UP000244817"/>
    </source>
</evidence>
<keyword evidence="9" id="KW-1133">Transmembrane helix</keyword>
<dbReference type="InterPro" id="IPR003660">
    <property type="entry name" value="HAMP_dom"/>
</dbReference>
<evidence type="ECO:0000256" key="2">
    <source>
        <dbReference type="ARBA" id="ARBA00004370"/>
    </source>
</evidence>
<feature type="domain" description="HAMP" evidence="10">
    <location>
        <begin position="297"/>
        <end position="351"/>
    </location>
</feature>
<evidence type="ECO:0000259" key="10">
    <source>
        <dbReference type="PROSITE" id="PS50885"/>
    </source>
</evidence>
<proteinExistence type="predicted"/>
<organism evidence="11 12">
    <name type="scientific">Thalassorhabdomicrobium marinisediminis</name>
    <dbReference type="NCBI Taxonomy" id="2170577"/>
    <lineage>
        <taxon>Bacteria</taxon>
        <taxon>Pseudomonadati</taxon>
        <taxon>Pseudomonadota</taxon>
        <taxon>Alphaproteobacteria</taxon>
        <taxon>Rhodobacterales</taxon>
        <taxon>Paracoccaceae</taxon>
        <taxon>Thalassorhabdomicrobium</taxon>
    </lineage>
</organism>
<dbReference type="Gene3D" id="3.30.565.10">
    <property type="entry name" value="Histidine kinase-like ATPase, C-terminal domain"/>
    <property type="match status" value="1"/>
</dbReference>
<evidence type="ECO:0000256" key="4">
    <source>
        <dbReference type="ARBA" id="ARBA00022553"/>
    </source>
</evidence>
<dbReference type="EMBL" id="QCYG01000001">
    <property type="protein sequence ID" value="PVA08182.1"/>
    <property type="molecule type" value="Genomic_DNA"/>
</dbReference>
<feature type="transmembrane region" description="Helical" evidence="9">
    <location>
        <begin position="12"/>
        <end position="32"/>
    </location>
</feature>
<dbReference type="PANTHER" id="PTHR41523:SF8">
    <property type="entry name" value="ETHYLENE RESPONSE SENSOR PROTEIN"/>
    <property type="match status" value="1"/>
</dbReference>
<dbReference type="RefSeq" id="WP_108639336.1">
    <property type="nucleotide sequence ID" value="NZ_QCYG01000001.1"/>
</dbReference>
<dbReference type="GO" id="GO:0007165">
    <property type="term" value="P:signal transduction"/>
    <property type="evidence" value="ECO:0007669"/>
    <property type="project" value="InterPro"/>
</dbReference>
<keyword evidence="12" id="KW-1185">Reference proteome</keyword>
<dbReference type="PROSITE" id="PS50885">
    <property type="entry name" value="HAMP"/>
    <property type="match status" value="1"/>
</dbReference>
<keyword evidence="8" id="KW-0067">ATP-binding</keyword>
<name>A0A2T7G188_9RHOB</name>
<dbReference type="CDD" id="cd06225">
    <property type="entry name" value="HAMP"/>
    <property type="match status" value="1"/>
</dbReference>
<dbReference type="Proteomes" id="UP000244817">
    <property type="component" value="Unassembled WGS sequence"/>
</dbReference>
<evidence type="ECO:0000256" key="1">
    <source>
        <dbReference type="ARBA" id="ARBA00000085"/>
    </source>
</evidence>
<dbReference type="GO" id="GO:0005524">
    <property type="term" value="F:ATP binding"/>
    <property type="evidence" value="ECO:0007669"/>
    <property type="project" value="UniProtKB-KW"/>
</dbReference>
<reference evidence="11 12" key="1">
    <citation type="submission" date="2018-04" db="EMBL/GenBank/DDBJ databases">
        <title>Pelagivirga bohaiensis gen. nov., sp. nov., a bacterium isolated from the Bohai Sea.</title>
        <authorList>
            <person name="Ji X."/>
        </authorList>
    </citation>
    <scope>NUCLEOTIDE SEQUENCE [LARGE SCALE GENOMIC DNA]</scope>
    <source>
        <strain evidence="11 12">BH-SD16</strain>
    </source>
</reference>
<dbReference type="PANTHER" id="PTHR41523">
    <property type="entry name" value="TWO-COMPONENT SYSTEM SENSOR PROTEIN"/>
    <property type="match status" value="1"/>
</dbReference>
<evidence type="ECO:0000256" key="7">
    <source>
        <dbReference type="ARBA" id="ARBA00022777"/>
    </source>
</evidence>
<dbReference type="InterPro" id="IPR011495">
    <property type="entry name" value="Sig_transdc_His_kin_sub2_dim/P"/>
</dbReference>
<comment type="catalytic activity">
    <reaction evidence="1">
        <text>ATP + protein L-histidine = ADP + protein N-phospho-L-histidine.</text>
        <dbReference type="EC" id="2.7.13.3"/>
    </reaction>
</comment>
<evidence type="ECO:0000256" key="6">
    <source>
        <dbReference type="ARBA" id="ARBA00022741"/>
    </source>
</evidence>
<comment type="subcellular location">
    <subcellularLocation>
        <location evidence="2">Membrane</location>
    </subcellularLocation>
</comment>
<evidence type="ECO:0000256" key="8">
    <source>
        <dbReference type="ARBA" id="ARBA00022840"/>
    </source>
</evidence>
<gene>
    <name evidence="11" type="ORF">DC363_01410</name>
</gene>
<comment type="caution">
    <text evidence="11">The sequence shown here is derived from an EMBL/GenBank/DDBJ whole genome shotgun (WGS) entry which is preliminary data.</text>
</comment>
<keyword evidence="4" id="KW-0597">Phosphoprotein</keyword>
<dbReference type="OrthoDB" id="9767435at2"/>
<feature type="transmembrane region" description="Helical" evidence="9">
    <location>
        <begin position="271"/>
        <end position="295"/>
    </location>
</feature>
<dbReference type="GO" id="GO:0004673">
    <property type="term" value="F:protein histidine kinase activity"/>
    <property type="evidence" value="ECO:0007669"/>
    <property type="project" value="UniProtKB-EC"/>
</dbReference>
<dbReference type="Gene3D" id="3.30.450.20">
    <property type="entry name" value="PAS domain"/>
    <property type="match status" value="1"/>
</dbReference>
<keyword evidence="6" id="KW-0547">Nucleotide-binding</keyword>
<keyword evidence="9" id="KW-0812">Transmembrane</keyword>
<dbReference type="InterPro" id="IPR036890">
    <property type="entry name" value="HATPase_C_sf"/>
</dbReference>
<evidence type="ECO:0000256" key="9">
    <source>
        <dbReference type="SAM" id="Phobius"/>
    </source>
</evidence>
<keyword evidence="5" id="KW-0808">Transferase</keyword>